<dbReference type="AlphaFoldDB" id="A0A024GMC4"/>
<dbReference type="EMBL" id="CAIX01000182">
    <property type="protein sequence ID" value="CCI47692.1"/>
    <property type="molecule type" value="Genomic_DNA"/>
</dbReference>
<dbReference type="InterPro" id="IPR036249">
    <property type="entry name" value="Thioredoxin-like_sf"/>
</dbReference>
<reference evidence="14 15" key="1">
    <citation type="submission" date="2012-05" db="EMBL/GenBank/DDBJ databases">
        <title>Recombination and specialization in a pathogen metapopulation.</title>
        <authorList>
            <person name="Gardiner A."/>
            <person name="Kemen E."/>
            <person name="Schultz-Larsen T."/>
            <person name="MacLean D."/>
            <person name="Van Oosterhout C."/>
            <person name="Jones J.D.G."/>
        </authorList>
    </citation>
    <scope>NUCLEOTIDE SEQUENCE [LARGE SCALE GENOMIC DNA]</scope>
    <source>
        <strain evidence="14 15">Ac Nc2</strain>
    </source>
</reference>
<evidence type="ECO:0000256" key="10">
    <source>
        <dbReference type="ARBA" id="ARBA00023136"/>
    </source>
</evidence>
<evidence type="ECO:0000256" key="4">
    <source>
        <dbReference type="ARBA" id="ARBA00009100"/>
    </source>
</evidence>
<dbReference type="InterPro" id="IPR014912">
    <property type="entry name" value="Sep15_SelM_dom"/>
</dbReference>
<dbReference type="GO" id="GO:0006886">
    <property type="term" value="P:intracellular protein transport"/>
    <property type="evidence" value="ECO:0007669"/>
    <property type="project" value="InterPro"/>
</dbReference>
<keyword evidence="6" id="KW-0999">Mitochondrion inner membrane</keyword>
<evidence type="ECO:0000256" key="6">
    <source>
        <dbReference type="ARBA" id="ARBA00022792"/>
    </source>
</evidence>
<dbReference type="Gene3D" id="3.40.30.50">
    <property type="entry name" value="Sep15/SelM thioredoxin-like domain, active-site redox motif"/>
    <property type="match status" value="1"/>
</dbReference>
<keyword evidence="5" id="KW-0547">Nucleotide-binding</keyword>
<dbReference type="PANTHER" id="PTHR23075">
    <property type="entry name" value="PUTATIVE ATP-ASE"/>
    <property type="match status" value="1"/>
</dbReference>
<evidence type="ECO:0000313" key="15">
    <source>
        <dbReference type="Proteomes" id="UP000053237"/>
    </source>
</evidence>
<dbReference type="FunFam" id="3.40.50.300:FF:000595">
    <property type="entry name" value="ATPase family AAA domain-containing protein 3"/>
    <property type="match status" value="1"/>
</dbReference>
<evidence type="ECO:0000256" key="11">
    <source>
        <dbReference type="ARBA" id="ARBA00023271"/>
    </source>
</evidence>
<dbReference type="InterPro" id="IPR027417">
    <property type="entry name" value="P-loop_NTPase"/>
</dbReference>
<feature type="domain" description="AAA+ ATPase" evidence="13">
    <location>
        <begin position="430"/>
        <end position="565"/>
    </location>
</feature>
<dbReference type="InterPro" id="IPR028934">
    <property type="entry name" value="Vps26-related"/>
</dbReference>
<protein>
    <recommendedName>
        <fullName evidence="13">AAA+ ATPase domain-containing protein</fullName>
    </recommendedName>
</protein>
<evidence type="ECO:0000256" key="5">
    <source>
        <dbReference type="ARBA" id="ARBA00022741"/>
    </source>
</evidence>
<dbReference type="InterPro" id="IPR014752">
    <property type="entry name" value="Arrestin-like_C"/>
</dbReference>
<keyword evidence="10" id="KW-0472">Membrane</keyword>
<comment type="caution">
    <text evidence="14">The sequence shown here is derived from an EMBL/GenBank/DDBJ whole genome shotgun (WGS) entry which is preliminary data.</text>
</comment>
<feature type="coiled-coil region" evidence="12">
    <location>
        <begin position="122"/>
        <end position="149"/>
    </location>
</feature>
<proteinExistence type="inferred from homology"/>
<evidence type="ECO:0000256" key="3">
    <source>
        <dbReference type="ARBA" id="ARBA00005742"/>
    </source>
</evidence>
<evidence type="ECO:0000256" key="9">
    <source>
        <dbReference type="ARBA" id="ARBA00023128"/>
    </source>
</evidence>
<keyword evidence="9" id="KW-0496">Mitochondrion</keyword>
<dbReference type="GO" id="GO:0042645">
    <property type="term" value="C:mitochondrial nucleoid"/>
    <property type="evidence" value="ECO:0007669"/>
    <property type="project" value="UniProtKB-SubCell"/>
</dbReference>
<dbReference type="SUPFAM" id="SSF52833">
    <property type="entry name" value="Thioredoxin-like"/>
    <property type="match status" value="1"/>
</dbReference>
<dbReference type="OrthoDB" id="199596at2759"/>
<dbReference type="Gene3D" id="3.40.50.300">
    <property type="entry name" value="P-loop containing nucleotide triphosphate hydrolases"/>
    <property type="match status" value="1"/>
</dbReference>
<evidence type="ECO:0000256" key="1">
    <source>
        <dbReference type="ARBA" id="ARBA00004273"/>
    </source>
</evidence>
<comment type="subcellular location">
    <subcellularLocation>
        <location evidence="1">Mitochondrion inner membrane</location>
    </subcellularLocation>
    <subcellularLocation>
        <location evidence="2">Mitochondrion matrix</location>
        <location evidence="2">Mitochondrion nucleoid</location>
    </subcellularLocation>
</comment>
<dbReference type="Pfam" id="PF00004">
    <property type="entry name" value="AAA"/>
    <property type="match status" value="1"/>
</dbReference>
<keyword evidence="8 12" id="KW-0175">Coiled coil</keyword>
<dbReference type="STRING" id="65357.A0A024GMC4"/>
<sequence length="1228" mass="140999">MKFIPVTISISSLFLQKYESSISHTHSIEYLDAIQDAHPINVSHSYQLIAQLPLKQFVYKYDAVPGRRHIGVVGPEIVHLIPDGVQIFPERSIITTTKEKIFLKNFHVVDKESIFMHSTAATQELIQQVEKLESLLDKLQQEHATDQMLRSAITEHLGRETSAQLVEKRKIAEAKVMQQEMSIQAISLQSEKEKEAIHLKLKMDERLEQVKSQEAKQRLQDQNIFHNKQNEHLVALQEASHSRLESKREEIERKWRREAHDIELEKARMERNTSLEKAKIDVDGRIRQQRVNQDIEMMQLQQRLEADRMKMLQVLDAIFDHFGRGASALLTDERKWSQLIGGFVALAAGIYLSREGVRIAGTILEKRLGKPSLIRETSRSSGIWGRMRTIFRRNVDDNMQLTDVVLNPHLETRILEIARSTKNAIRHRAPYRHLLLYGPPGTGKTMVAKQLAKCSGLEYAILSGGDVGPLGSEGVTELHALFRWANASPRGVLIFIDEAEAFLGCRATRKTHMSEAMRNALNALLFHTGTQSRHFMLVIATNRPEDLDSAVTNRIDDTLHFELPELSERVRLLEMYYKEYVGHLPDAHLLLPQVKQFGNCIDGMSGREIAKMMLYLQSVVYAQETIQMNRDLLSRVIAEKRDEHNLLLRGFGTHVDIDIALECEESATEGASPLYRLDSTRALPVILQRINGVVHLTIPEGKKLEHNGIKIYLLGHIETPSDRQNSVMEILNLEQELEAASTLTGTNGTNTQYRFSFHPITTEVYESYSGNLFRIRYFLRAVINRTYAANISKEQDIAVQLIGKPPETNNLIQLEVGIENCLHLELHCSKSKYHLQDCVIGTVHFLLVRIKFKRMELAIVRRETIVHTGDKQVESQTVATFELMDGPPMKGDRIPVRLYLHPCNLSPTYQSLLSKFSVQYFLNLILIDQEGRKYFKQQEMFLWRSKYGRLIVISISMEIQNAFDRVTENGFWMTTDVVDDDFVFLSWSVIERLRENIVFSGGPDDQIEMISNKYLWHCVGIDRVDGHARMRIQSGLLYRLCSCYYLYQRLVGGGLMAFLLFAYTAWLAVIQATSELYKECLEQGFDAEILQCKTCTELGTFMRTKYALERVEEVQSLLNGCQACCHETSSPKDKQLKQYPLAVLEIRRQSQKRYPSVVAFIKNHAEDFPGLTVKYTKLRQPPRILFYNKENVQQELISIALWDVEAITAFLKRNLVTNHESNTVHKEL</sequence>
<dbReference type="Proteomes" id="UP000053237">
    <property type="component" value="Unassembled WGS sequence"/>
</dbReference>
<keyword evidence="11" id="KW-1135">Mitochondrion nucleoid</keyword>
<evidence type="ECO:0000256" key="8">
    <source>
        <dbReference type="ARBA" id="ARBA00023054"/>
    </source>
</evidence>
<dbReference type="Pfam" id="PF03643">
    <property type="entry name" value="Vps26"/>
    <property type="match status" value="1"/>
</dbReference>
<dbReference type="InParanoid" id="A0A024GMC4"/>
<accession>A0A024GMC4</accession>
<gene>
    <name evidence="14" type="ORF">BN9_087080</name>
</gene>
<dbReference type="InterPro" id="IPR021911">
    <property type="entry name" value="ATAD3_N"/>
</dbReference>
<evidence type="ECO:0000259" key="13">
    <source>
        <dbReference type="SMART" id="SM00382"/>
    </source>
</evidence>
<dbReference type="GO" id="GO:0005743">
    <property type="term" value="C:mitochondrial inner membrane"/>
    <property type="evidence" value="ECO:0007669"/>
    <property type="project" value="UniProtKB-SubCell"/>
</dbReference>
<dbReference type="InterPro" id="IPR003959">
    <property type="entry name" value="ATPase_AAA_core"/>
</dbReference>
<dbReference type="GO" id="GO:0007005">
    <property type="term" value="P:mitochondrion organization"/>
    <property type="evidence" value="ECO:0007669"/>
    <property type="project" value="TreeGrafter"/>
</dbReference>
<dbReference type="GO" id="GO:0005524">
    <property type="term" value="F:ATP binding"/>
    <property type="evidence" value="ECO:0007669"/>
    <property type="project" value="UniProtKB-KW"/>
</dbReference>
<dbReference type="InterPro" id="IPR038219">
    <property type="entry name" value="Sep15/SelM_sf"/>
</dbReference>
<feature type="coiled-coil region" evidence="12">
    <location>
        <begin position="234"/>
        <end position="272"/>
    </location>
</feature>
<dbReference type="InterPro" id="IPR003593">
    <property type="entry name" value="AAA+_ATPase"/>
</dbReference>
<dbReference type="GO" id="GO:0016887">
    <property type="term" value="F:ATP hydrolysis activity"/>
    <property type="evidence" value="ECO:0007669"/>
    <property type="project" value="InterPro"/>
</dbReference>
<comment type="similarity">
    <text evidence="4">Belongs to the VPS26 family.</text>
</comment>
<name>A0A024GMC4_9STRA</name>
<dbReference type="Gene3D" id="2.60.40.640">
    <property type="match status" value="2"/>
</dbReference>
<evidence type="ECO:0000256" key="7">
    <source>
        <dbReference type="ARBA" id="ARBA00022840"/>
    </source>
</evidence>
<dbReference type="PANTHER" id="PTHR23075:SF0">
    <property type="entry name" value="ATPASE FAMILY AAA DOMAIN-CONTAINING PROTEIN 3"/>
    <property type="match status" value="1"/>
</dbReference>
<evidence type="ECO:0000256" key="2">
    <source>
        <dbReference type="ARBA" id="ARBA00004436"/>
    </source>
</evidence>
<keyword evidence="7" id="KW-0067">ATP-binding</keyword>
<dbReference type="SUPFAM" id="SSF52540">
    <property type="entry name" value="P-loop containing nucleoside triphosphate hydrolases"/>
    <property type="match status" value="1"/>
</dbReference>
<evidence type="ECO:0000256" key="12">
    <source>
        <dbReference type="SAM" id="Coils"/>
    </source>
</evidence>
<dbReference type="Pfam" id="PF12037">
    <property type="entry name" value="ATAD3_N"/>
    <property type="match status" value="1"/>
</dbReference>
<comment type="similarity">
    <text evidence="3">Belongs to the selenoprotein M/F family.</text>
</comment>
<organism evidence="14 15">
    <name type="scientific">Albugo candida</name>
    <dbReference type="NCBI Taxonomy" id="65357"/>
    <lineage>
        <taxon>Eukaryota</taxon>
        <taxon>Sar</taxon>
        <taxon>Stramenopiles</taxon>
        <taxon>Oomycota</taxon>
        <taxon>Peronosporomycetes</taxon>
        <taxon>Albuginales</taxon>
        <taxon>Albuginaceae</taxon>
        <taxon>Albugo</taxon>
    </lineage>
</organism>
<dbReference type="Pfam" id="PF08806">
    <property type="entry name" value="Sep15_SelM"/>
    <property type="match status" value="1"/>
</dbReference>
<evidence type="ECO:0000313" key="14">
    <source>
        <dbReference type="EMBL" id="CCI47692.1"/>
    </source>
</evidence>
<keyword evidence="15" id="KW-1185">Reference proteome</keyword>
<dbReference type="SMART" id="SM00382">
    <property type="entry name" value="AAA"/>
    <property type="match status" value="1"/>
</dbReference>
<dbReference type="GO" id="GO:0008270">
    <property type="term" value="F:zinc ion binding"/>
    <property type="evidence" value="ECO:0007669"/>
    <property type="project" value="TreeGrafter"/>
</dbReference>